<feature type="domain" description="Sigma-54 factor interaction" evidence="7">
    <location>
        <begin position="146"/>
        <end position="374"/>
    </location>
</feature>
<keyword evidence="3" id="KW-0805">Transcription regulation</keyword>
<dbReference type="InterPro" id="IPR003593">
    <property type="entry name" value="AAA+_ATPase"/>
</dbReference>
<keyword evidence="5" id="KW-0804">Transcription</keyword>
<keyword evidence="2" id="KW-0067">ATP-binding</keyword>
<evidence type="ECO:0000256" key="4">
    <source>
        <dbReference type="ARBA" id="ARBA00023125"/>
    </source>
</evidence>
<dbReference type="CDD" id="cd00009">
    <property type="entry name" value="AAA"/>
    <property type="match status" value="1"/>
</dbReference>
<evidence type="ECO:0000256" key="1">
    <source>
        <dbReference type="ARBA" id="ARBA00022741"/>
    </source>
</evidence>
<dbReference type="InterPro" id="IPR025944">
    <property type="entry name" value="Sigma_54_int_dom_CS"/>
</dbReference>
<dbReference type="Pfam" id="PF00072">
    <property type="entry name" value="Response_reg"/>
    <property type="match status" value="1"/>
</dbReference>
<evidence type="ECO:0000256" key="6">
    <source>
        <dbReference type="PROSITE-ProRule" id="PRU00169"/>
    </source>
</evidence>
<keyword evidence="4" id="KW-0238">DNA-binding</keyword>
<dbReference type="PANTHER" id="PTHR32071">
    <property type="entry name" value="TRANSCRIPTIONAL REGULATORY PROTEIN"/>
    <property type="match status" value="1"/>
</dbReference>
<accession>A0A494VZK5</accession>
<dbReference type="InterPro" id="IPR002078">
    <property type="entry name" value="Sigma_54_int"/>
</dbReference>
<organism evidence="9 10">
    <name type="scientific">Mucilaginibacter celer</name>
    <dbReference type="NCBI Taxonomy" id="2305508"/>
    <lineage>
        <taxon>Bacteria</taxon>
        <taxon>Pseudomonadati</taxon>
        <taxon>Bacteroidota</taxon>
        <taxon>Sphingobacteriia</taxon>
        <taxon>Sphingobacteriales</taxon>
        <taxon>Sphingobacteriaceae</taxon>
        <taxon>Mucilaginibacter</taxon>
    </lineage>
</organism>
<dbReference type="Gene3D" id="3.40.50.300">
    <property type="entry name" value="P-loop containing nucleotide triphosphate hydrolases"/>
    <property type="match status" value="1"/>
</dbReference>
<reference evidence="9 10" key="1">
    <citation type="submission" date="2018-10" db="EMBL/GenBank/DDBJ databases">
        <title>Genome sequencing of Mucilaginibacter sp. HYN0043.</title>
        <authorList>
            <person name="Kim M."/>
            <person name="Yi H."/>
        </authorList>
    </citation>
    <scope>NUCLEOTIDE SEQUENCE [LARGE SCALE GENOMIC DNA]</scope>
    <source>
        <strain evidence="9 10">HYN0043</strain>
    </source>
</reference>
<dbReference type="GO" id="GO:0006355">
    <property type="term" value="P:regulation of DNA-templated transcription"/>
    <property type="evidence" value="ECO:0007669"/>
    <property type="project" value="InterPro"/>
</dbReference>
<evidence type="ECO:0000256" key="3">
    <source>
        <dbReference type="ARBA" id="ARBA00023015"/>
    </source>
</evidence>
<dbReference type="PROSITE" id="PS00675">
    <property type="entry name" value="SIGMA54_INTERACT_1"/>
    <property type="match status" value="1"/>
</dbReference>
<protein>
    <submittedName>
        <fullName evidence="9">Response regulator</fullName>
    </submittedName>
</protein>
<dbReference type="InterPro" id="IPR058031">
    <property type="entry name" value="AAA_lid_NorR"/>
</dbReference>
<dbReference type="SUPFAM" id="SSF52172">
    <property type="entry name" value="CheY-like"/>
    <property type="match status" value="1"/>
</dbReference>
<dbReference type="GO" id="GO:0005524">
    <property type="term" value="F:ATP binding"/>
    <property type="evidence" value="ECO:0007669"/>
    <property type="project" value="UniProtKB-KW"/>
</dbReference>
<dbReference type="InterPro" id="IPR011006">
    <property type="entry name" value="CheY-like_superfamily"/>
</dbReference>
<dbReference type="InterPro" id="IPR009057">
    <property type="entry name" value="Homeodomain-like_sf"/>
</dbReference>
<dbReference type="PROSITE" id="PS50110">
    <property type="entry name" value="RESPONSE_REGULATORY"/>
    <property type="match status" value="1"/>
</dbReference>
<keyword evidence="1" id="KW-0547">Nucleotide-binding</keyword>
<dbReference type="InterPro" id="IPR025662">
    <property type="entry name" value="Sigma_54_int_dom_ATP-bd_1"/>
</dbReference>
<feature type="domain" description="Response regulatory" evidence="8">
    <location>
        <begin position="4"/>
        <end position="118"/>
    </location>
</feature>
<evidence type="ECO:0000313" key="10">
    <source>
        <dbReference type="Proteomes" id="UP000270046"/>
    </source>
</evidence>
<dbReference type="FunFam" id="3.40.50.300:FF:000006">
    <property type="entry name" value="DNA-binding transcriptional regulator NtrC"/>
    <property type="match status" value="1"/>
</dbReference>
<dbReference type="Proteomes" id="UP000270046">
    <property type="component" value="Chromosome"/>
</dbReference>
<dbReference type="SMART" id="SM00382">
    <property type="entry name" value="AAA"/>
    <property type="match status" value="1"/>
</dbReference>
<dbReference type="InterPro" id="IPR001789">
    <property type="entry name" value="Sig_transdc_resp-reg_receiver"/>
</dbReference>
<keyword evidence="6" id="KW-0597">Phosphoprotein</keyword>
<name>A0A494VZK5_9SPHI</name>
<dbReference type="RefSeq" id="WP_119410520.1">
    <property type="nucleotide sequence ID" value="NZ_CP032869.1"/>
</dbReference>
<dbReference type="Gene3D" id="1.10.8.60">
    <property type="match status" value="1"/>
</dbReference>
<dbReference type="SUPFAM" id="SSF46689">
    <property type="entry name" value="Homeodomain-like"/>
    <property type="match status" value="1"/>
</dbReference>
<dbReference type="GO" id="GO:0003677">
    <property type="term" value="F:DNA binding"/>
    <property type="evidence" value="ECO:0007669"/>
    <property type="project" value="UniProtKB-KW"/>
</dbReference>
<dbReference type="KEGG" id="muh:HYN43_017180"/>
<sequence length="456" mass="50714">MNNKILIVEDQFIEANSLRISLQKAGYAVCEIASTVEEAIKIKNKEKPNLVLLDIRLQGKLSGIDLARILRSENIAFIFISANSSKEILDAAKTTRPYGFIVKPFRDKDVLVAIEVALYLHQQNQEVISKDQFSTNEIPGDGLTGIIGESPAMAAVLNNIKTVSNSSISVLILGESGTGKELVARCIHRISQRRDKPYIVVNCATLPANLVESELFGHEKGAFTGAQEKRTGKFEQANEGTVFLDEIGELPQDLQIKLLRVLQEKEIDVIGGKKKAIDVRIIAATNRNLEEEVAAGRFRLDLFYRLYVFPVHLPPLRERKEDLLLLANHFLRIYSQKEKKAVTRLSAGALDAMLNYSWPGNIRELENIIARSVLLAKGDTVTDLQLLSFQQKSAPVLSAAAPKTMEENEREYIISIINQCNGKLQGLNGAAKMMNINVSTLRSRMKKLGISKTKYS</sequence>
<gene>
    <name evidence="9" type="ORF">HYN43_017180</name>
</gene>
<dbReference type="PROSITE" id="PS00676">
    <property type="entry name" value="SIGMA54_INTERACT_2"/>
    <property type="match status" value="1"/>
</dbReference>
<evidence type="ECO:0000259" key="8">
    <source>
        <dbReference type="PROSITE" id="PS50110"/>
    </source>
</evidence>
<evidence type="ECO:0000256" key="2">
    <source>
        <dbReference type="ARBA" id="ARBA00022840"/>
    </source>
</evidence>
<dbReference type="PROSITE" id="PS50045">
    <property type="entry name" value="SIGMA54_INTERACT_4"/>
    <property type="match status" value="1"/>
</dbReference>
<dbReference type="SMART" id="SM00448">
    <property type="entry name" value="REC"/>
    <property type="match status" value="1"/>
</dbReference>
<dbReference type="Pfam" id="PF25601">
    <property type="entry name" value="AAA_lid_14"/>
    <property type="match status" value="1"/>
</dbReference>
<feature type="modified residue" description="4-aspartylphosphate" evidence="6">
    <location>
        <position position="54"/>
    </location>
</feature>
<evidence type="ECO:0000313" key="9">
    <source>
        <dbReference type="EMBL" id="AYL96933.1"/>
    </source>
</evidence>
<dbReference type="CDD" id="cd17534">
    <property type="entry name" value="REC_DC-like"/>
    <property type="match status" value="1"/>
</dbReference>
<dbReference type="SUPFAM" id="SSF52540">
    <property type="entry name" value="P-loop containing nucleoside triphosphate hydrolases"/>
    <property type="match status" value="1"/>
</dbReference>
<keyword evidence="10" id="KW-1185">Reference proteome</keyword>
<dbReference type="OrthoDB" id="9767722at2"/>
<dbReference type="InterPro" id="IPR027417">
    <property type="entry name" value="P-loop_NTPase"/>
</dbReference>
<proteinExistence type="predicted"/>
<dbReference type="Gene3D" id="3.40.50.2300">
    <property type="match status" value="1"/>
</dbReference>
<dbReference type="PROSITE" id="PS00688">
    <property type="entry name" value="SIGMA54_INTERACT_3"/>
    <property type="match status" value="1"/>
</dbReference>
<evidence type="ECO:0000259" key="7">
    <source>
        <dbReference type="PROSITE" id="PS50045"/>
    </source>
</evidence>
<dbReference type="Pfam" id="PF00158">
    <property type="entry name" value="Sigma54_activat"/>
    <property type="match status" value="1"/>
</dbReference>
<dbReference type="AlphaFoldDB" id="A0A494VZK5"/>
<evidence type="ECO:0000256" key="5">
    <source>
        <dbReference type="ARBA" id="ARBA00023163"/>
    </source>
</evidence>
<dbReference type="EMBL" id="CP032869">
    <property type="protein sequence ID" value="AYL96933.1"/>
    <property type="molecule type" value="Genomic_DNA"/>
</dbReference>
<dbReference type="InterPro" id="IPR025943">
    <property type="entry name" value="Sigma_54_int_dom_ATP-bd_2"/>
</dbReference>
<dbReference type="Gene3D" id="1.10.10.60">
    <property type="entry name" value="Homeodomain-like"/>
    <property type="match status" value="1"/>
</dbReference>
<dbReference type="GO" id="GO:0000160">
    <property type="term" value="P:phosphorelay signal transduction system"/>
    <property type="evidence" value="ECO:0007669"/>
    <property type="project" value="InterPro"/>
</dbReference>